<dbReference type="InterPro" id="IPR041679">
    <property type="entry name" value="DNA2/NAM7-like_C"/>
</dbReference>
<feature type="domain" description="DNA2/NAM7 helicase-like C-terminal" evidence="1">
    <location>
        <begin position="855"/>
        <end position="993"/>
    </location>
</feature>
<dbReference type="PANTHER" id="PTHR10887">
    <property type="entry name" value="DNA2/NAM7 HELICASE FAMILY"/>
    <property type="match status" value="1"/>
</dbReference>
<dbReference type="STRING" id="13370.A0A448YGY7"/>
<evidence type="ECO:0000313" key="3">
    <source>
        <dbReference type="Proteomes" id="UP000290900"/>
    </source>
</evidence>
<dbReference type="PANTHER" id="PTHR10887:SF5">
    <property type="entry name" value="RNA HELICASE AQUARIUS"/>
    <property type="match status" value="1"/>
</dbReference>
<name>A0A448YGY7_BRENA</name>
<reference evidence="2 3" key="1">
    <citation type="submission" date="2018-12" db="EMBL/GenBank/DDBJ databases">
        <authorList>
            <person name="Tiukova I."/>
            <person name="Dainat J."/>
        </authorList>
    </citation>
    <scope>NUCLEOTIDE SEQUENCE [LARGE SCALE GENOMIC DNA]</scope>
</reference>
<sequence length="1078" mass="122577">MSKSKWPASETRAKIDEYFPAIVNEDSATVSTLLDDGYLDFLWGDFHGDESDQDKKSVLLRLHDHLHSLVYRVLKLLVSESDYRPQLLIFITQLILRTPDFPWIWEILAPSFSILIWTNVDCSHLVAGDDSLKKLLESRIMDYDESSGVAREELQLAKTWFYTIAMECTEQEALQLIITVLSYIPTRRFANTLLKEINFLSRLKSDDYWLKFFVNYPFDDITGVSVTYEVAKTKLQERFFRFISIAYDMGLQSFGTYRDLSKVVTNFDNFRSCFGDADQDTLTRLSERIHLHHSDDIIRDLWFGLGDFTDMYRPISSFPTDISKPFVPSAVPTTPSYIDMVDFFCRSSMSLKNDLSSLLSQFYSSTRQRLKVSTSDSVPTGTSKFVAALSHAPVFAEADSILQRPGFKVEVIADSEIWNLNEADLIYLVSFGKESDITIPATVISATGKRYLLMVEKKYCDSDSLSKTKYLLRLNGQILNVAKRYSKTIELSSSIEFDIPAWLLACFRGHGRRGSDISVFVTVDSLGVSKSLFLGGAKRSKGGKASLPKDMLLELMPGDELISSWKKAEYIHPTSESNLRLDNVQSKALLESLLPGLTVIDGVMNTGKTTIVQRLIHSINTEEETVLIVVGSQQAKRSIMAEFGDNMADLGKLSTQQDLYRDLLRDVQNLAVEMDVKGSYNSNYESALFFYTHHLSKKWDEYLQGLKNQGATTKNIAENYPFGEIEGINGLDPQTALKTVLSRYNRKIELFRRLEKLKYLDILHEGSHLESLSVSRYSRIMLATPEELLNAHVTIERIDNIVMLNAEGFSCVDLVHAGSLQGSLINLKRLVLLGNSKLAIPDSILFQLSFGDRYYKLNNQYRVRDTIMMLGKIEAPIKKSIKSANPGFSTALQFIDLDSTEECRSDQFENLIESEFVVCIYMYMRLLGYRCSDIGIVTEYKLQKVLIQEVVMAKCSEDKDIFGTDMPCVSTVDELHSSKYRYLLVSLVRTTGDANRLHLEQLCNSVTEGMYIVGSSKAFSFESSIRGKMRLVAGEMYTDNFKRIEGSPVEEYEMEGLEHFEKYVNQMLSQRRKHLKDS</sequence>
<dbReference type="Pfam" id="PF13087">
    <property type="entry name" value="AAA_12"/>
    <property type="match status" value="1"/>
</dbReference>
<dbReference type="AlphaFoldDB" id="A0A448YGY7"/>
<dbReference type="Gene3D" id="3.40.50.300">
    <property type="entry name" value="P-loop containing nucleotide triphosphate hydrolases"/>
    <property type="match status" value="2"/>
</dbReference>
<dbReference type="InterPro" id="IPR045055">
    <property type="entry name" value="DNA2/NAM7-like"/>
</dbReference>
<keyword evidence="3" id="KW-1185">Reference proteome</keyword>
<dbReference type="GO" id="GO:0071013">
    <property type="term" value="C:catalytic step 2 spliceosome"/>
    <property type="evidence" value="ECO:0007669"/>
    <property type="project" value="TreeGrafter"/>
</dbReference>
<accession>A0A448YGY7</accession>
<evidence type="ECO:0000259" key="1">
    <source>
        <dbReference type="Pfam" id="PF13087"/>
    </source>
</evidence>
<gene>
    <name evidence="2" type="ORF">BRENAR_LOCUS882</name>
</gene>
<dbReference type="SUPFAM" id="SSF52540">
    <property type="entry name" value="P-loop containing nucleoside triphosphate hydrolases"/>
    <property type="match status" value="1"/>
</dbReference>
<proteinExistence type="predicted"/>
<organism evidence="2 3">
    <name type="scientific">Brettanomyces naardenensis</name>
    <name type="common">Yeast</name>
    <dbReference type="NCBI Taxonomy" id="13370"/>
    <lineage>
        <taxon>Eukaryota</taxon>
        <taxon>Fungi</taxon>
        <taxon>Dikarya</taxon>
        <taxon>Ascomycota</taxon>
        <taxon>Saccharomycotina</taxon>
        <taxon>Pichiomycetes</taxon>
        <taxon>Pichiales</taxon>
        <taxon>Pichiaceae</taxon>
        <taxon>Brettanomyces</taxon>
    </lineage>
</organism>
<evidence type="ECO:0000313" key="2">
    <source>
        <dbReference type="EMBL" id="VEU20147.1"/>
    </source>
</evidence>
<dbReference type="EMBL" id="CAACVR010000002">
    <property type="protein sequence ID" value="VEU20147.1"/>
    <property type="molecule type" value="Genomic_DNA"/>
</dbReference>
<dbReference type="InterPro" id="IPR027417">
    <property type="entry name" value="P-loop_NTPase"/>
</dbReference>
<dbReference type="GO" id="GO:0003729">
    <property type="term" value="F:mRNA binding"/>
    <property type="evidence" value="ECO:0007669"/>
    <property type="project" value="TreeGrafter"/>
</dbReference>
<dbReference type="InParanoid" id="A0A448YGY7"/>
<dbReference type="OrthoDB" id="1879at2759"/>
<protein>
    <submittedName>
        <fullName evidence="2">DEKNAAC101073</fullName>
    </submittedName>
</protein>
<dbReference type="Proteomes" id="UP000290900">
    <property type="component" value="Unassembled WGS sequence"/>
</dbReference>